<evidence type="ECO:0000256" key="7">
    <source>
        <dbReference type="SAM" id="Phobius"/>
    </source>
</evidence>
<reference evidence="11" key="1">
    <citation type="submission" date="2017-04" db="EMBL/GenBank/DDBJ databases">
        <authorList>
            <person name="Varghese N."/>
            <person name="Submissions S."/>
        </authorList>
    </citation>
    <scope>NUCLEOTIDE SEQUENCE [LARGE SCALE GENOMIC DNA]</scope>
    <source>
        <strain evidence="11">DSM 16537</strain>
    </source>
</reference>
<dbReference type="Proteomes" id="UP000192333">
    <property type="component" value="Chromosome I"/>
</dbReference>
<dbReference type="InterPro" id="IPR001789">
    <property type="entry name" value="Sig_transdc_resp-reg_receiver"/>
</dbReference>
<dbReference type="GO" id="GO:0000155">
    <property type="term" value="F:phosphorelay sensor kinase activity"/>
    <property type="evidence" value="ECO:0007669"/>
    <property type="project" value="InterPro"/>
</dbReference>
<dbReference type="CDD" id="cd17546">
    <property type="entry name" value="REC_hyHK_CKI1_RcsC-like"/>
    <property type="match status" value="1"/>
</dbReference>
<dbReference type="InterPro" id="IPR036641">
    <property type="entry name" value="HPT_dom_sf"/>
</dbReference>
<evidence type="ECO:0000256" key="4">
    <source>
        <dbReference type="ARBA" id="ARBA00022679"/>
    </source>
</evidence>
<evidence type="ECO:0000313" key="10">
    <source>
        <dbReference type="EMBL" id="SMD43940.1"/>
    </source>
</evidence>
<dbReference type="AlphaFoldDB" id="A0A1W2H4Q4"/>
<dbReference type="PROSITE" id="PS50109">
    <property type="entry name" value="HIS_KIN"/>
    <property type="match status" value="1"/>
</dbReference>
<dbReference type="Pfam" id="PF02518">
    <property type="entry name" value="HATPase_c"/>
    <property type="match status" value="1"/>
</dbReference>
<dbReference type="CDD" id="cd00082">
    <property type="entry name" value="HisKA"/>
    <property type="match status" value="1"/>
</dbReference>
<dbReference type="SMART" id="SM00448">
    <property type="entry name" value="REC"/>
    <property type="match status" value="1"/>
</dbReference>
<evidence type="ECO:0000256" key="3">
    <source>
        <dbReference type="ARBA" id="ARBA00022553"/>
    </source>
</evidence>
<accession>A0A1W2H4Q4</accession>
<dbReference type="SUPFAM" id="SSF47226">
    <property type="entry name" value="Histidine-containing phosphotransfer domain, HPT domain"/>
    <property type="match status" value="1"/>
</dbReference>
<dbReference type="EMBL" id="LT838813">
    <property type="protein sequence ID" value="SMD43940.1"/>
    <property type="molecule type" value="Genomic_DNA"/>
</dbReference>
<keyword evidence="7" id="KW-1133">Transmembrane helix</keyword>
<dbReference type="InterPro" id="IPR036097">
    <property type="entry name" value="HisK_dim/P_sf"/>
</dbReference>
<dbReference type="SUPFAM" id="SSF55874">
    <property type="entry name" value="ATPase domain of HSP90 chaperone/DNA topoisomerase II/histidine kinase"/>
    <property type="match status" value="1"/>
</dbReference>
<dbReference type="FunFam" id="3.30.565.10:FF:000010">
    <property type="entry name" value="Sensor histidine kinase RcsC"/>
    <property type="match status" value="1"/>
</dbReference>
<evidence type="ECO:0000256" key="2">
    <source>
        <dbReference type="ARBA" id="ARBA00012438"/>
    </source>
</evidence>
<protein>
    <recommendedName>
        <fullName evidence="2">histidine kinase</fullName>
        <ecNumber evidence="2">2.7.13.3</ecNumber>
    </recommendedName>
</protein>
<dbReference type="PROSITE" id="PS50110">
    <property type="entry name" value="RESPONSE_REGULATORY"/>
    <property type="match status" value="1"/>
</dbReference>
<name>A0A1W2H4Q4_9BACT</name>
<proteinExistence type="predicted"/>
<feature type="domain" description="Histidine kinase" evidence="8">
    <location>
        <begin position="344"/>
        <end position="561"/>
    </location>
</feature>
<evidence type="ECO:0000256" key="5">
    <source>
        <dbReference type="ARBA" id="ARBA00022777"/>
    </source>
</evidence>
<dbReference type="EC" id="2.7.13.3" evidence="2"/>
<keyword evidence="5 10" id="KW-0418">Kinase</keyword>
<dbReference type="InterPro" id="IPR005467">
    <property type="entry name" value="His_kinase_dom"/>
</dbReference>
<dbReference type="InterPro" id="IPR036890">
    <property type="entry name" value="HATPase_C_sf"/>
</dbReference>
<evidence type="ECO:0000259" key="9">
    <source>
        <dbReference type="PROSITE" id="PS50110"/>
    </source>
</evidence>
<dbReference type="SMART" id="SM00388">
    <property type="entry name" value="HisKA"/>
    <property type="match status" value="1"/>
</dbReference>
<keyword evidence="3 6" id="KW-0597">Phosphoprotein</keyword>
<dbReference type="PRINTS" id="PR00344">
    <property type="entry name" value="BCTRLSENSOR"/>
</dbReference>
<dbReference type="Gene3D" id="3.40.50.2300">
    <property type="match status" value="1"/>
</dbReference>
<keyword evidence="11" id="KW-1185">Reference proteome</keyword>
<dbReference type="InterPro" id="IPR004358">
    <property type="entry name" value="Sig_transdc_His_kin-like_C"/>
</dbReference>
<dbReference type="SUPFAM" id="SSF52172">
    <property type="entry name" value="CheY-like"/>
    <property type="match status" value="1"/>
</dbReference>
<dbReference type="RefSeq" id="WP_084123502.1">
    <property type="nucleotide sequence ID" value="NZ_LT838813.1"/>
</dbReference>
<dbReference type="Gene3D" id="3.30.565.10">
    <property type="entry name" value="Histidine kinase-like ATPase, C-terminal domain"/>
    <property type="match status" value="1"/>
</dbReference>
<keyword evidence="7" id="KW-0812">Transmembrane</keyword>
<dbReference type="InterPro" id="IPR003594">
    <property type="entry name" value="HATPase_dom"/>
</dbReference>
<dbReference type="InterPro" id="IPR011006">
    <property type="entry name" value="CheY-like_superfamily"/>
</dbReference>
<dbReference type="Pfam" id="PF00512">
    <property type="entry name" value="HisKA"/>
    <property type="match status" value="1"/>
</dbReference>
<dbReference type="STRING" id="758820.SAMN00777080_2553"/>
<dbReference type="SUPFAM" id="SSF47384">
    <property type="entry name" value="Homodimeric domain of signal transducing histidine kinase"/>
    <property type="match status" value="1"/>
</dbReference>
<evidence type="ECO:0000259" key="8">
    <source>
        <dbReference type="PROSITE" id="PS50109"/>
    </source>
</evidence>
<feature type="modified residue" description="4-aspartylphosphate" evidence="6">
    <location>
        <position position="632"/>
    </location>
</feature>
<dbReference type="Gene3D" id="1.10.287.130">
    <property type="match status" value="1"/>
</dbReference>
<feature type="transmembrane region" description="Helical" evidence="7">
    <location>
        <begin position="6"/>
        <end position="27"/>
    </location>
</feature>
<keyword evidence="4" id="KW-0808">Transferase</keyword>
<feature type="domain" description="Response regulatory" evidence="9">
    <location>
        <begin position="583"/>
        <end position="699"/>
    </location>
</feature>
<evidence type="ECO:0000256" key="1">
    <source>
        <dbReference type="ARBA" id="ARBA00000085"/>
    </source>
</evidence>
<gene>
    <name evidence="10" type="ORF">SAMN00777080_2553</name>
</gene>
<keyword evidence="7" id="KW-0472">Membrane</keyword>
<dbReference type="PANTHER" id="PTHR43047">
    <property type="entry name" value="TWO-COMPONENT HISTIDINE PROTEIN KINASE"/>
    <property type="match status" value="1"/>
</dbReference>
<evidence type="ECO:0000313" key="11">
    <source>
        <dbReference type="Proteomes" id="UP000192333"/>
    </source>
</evidence>
<feature type="transmembrane region" description="Helical" evidence="7">
    <location>
        <begin position="284"/>
        <end position="311"/>
    </location>
</feature>
<dbReference type="CDD" id="cd16922">
    <property type="entry name" value="HATPase_EvgS-ArcB-TorS-like"/>
    <property type="match status" value="1"/>
</dbReference>
<dbReference type="InterPro" id="IPR003661">
    <property type="entry name" value="HisK_dim/P_dom"/>
</dbReference>
<organism evidence="10 11">
    <name type="scientific">Aquiflexum balticum DSM 16537</name>
    <dbReference type="NCBI Taxonomy" id="758820"/>
    <lineage>
        <taxon>Bacteria</taxon>
        <taxon>Pseudomonadati</taxon>
        <taxon>Bacteroidota</taxon>
        <taxon>Cytophagia</taxon>
        <taxon>Cytophagales</taxon>
        <taxon>Cyclobacteriaceae</taxon>
        <taxon>Aquiflexum</taxon>
    </lineage>
</organism>
<dbReference type="SMART" id="SM00387">
    <property type="entry name" value="HATPase_c"/>
    <property type="match status" value="1"/>
</dbReference>
<dbReference type="Pfam" id="PF00072">
    <property type="entry name" value="Response_reg"/>
    <property type="match status" value="1"/>
</dbReference>
<evidence type="ECO:0000256" key="6">
    <source>
        <dbReference type="PROSITE-ProRule" id="PRU00169"/>
    </source>
</evidence>
<sequence length="832" mass="94409">MGNKVIIGFILTAFLVIGVSLITYFSIRNLLDTVESLSKPNEKLRQLNGLMADVYLLDMSKTERTSDKDSVLEETLRSVEKRLEWLKLNSSDSSEIESFENTSLNISELMVVFAGLEETRYNVVNRNFSEEALKNIERKIKRQQELSEMKFLGKVRNKDLFPVIPSEIQLENVPSANGENRFFPRKQGEIERFLLEIERDFDEMKNLDSVSETLNSESALLDLRNLVAHMSKDEQKMQENFVQLESRLLNKNKEVFAQIQELISNMQRDLLIDYKNQNQSAYDLTYTVSIILALLVFFGLMGSLGFVYSILNEVKKADTYRKKLLEAKRHSDNLAKAKQDFLSNMSHEIRNPLHAIQGFQKELARSEISAEQKEYVEMIAFASDTLVEIVNDILDFSKLEAGKIKIENKPFDPSRLFSSIKNIFAVQAEKKKLYFKWDLDFPERKWMVGDQLRINQILSNVLSNALKFTQEGGIKVNIGLVNPQILQIIVKDSGTGMTQEVRDNIFQKFTQGDTSITRKFGGTGLGLSITKKLLDLLGGNIRVESALESGTSIFIEIPLELTDAVQASQGNQFDNAYPLKGLKILLIEDDPIGLKLVKLLLETNGAVVDAYEGGLVFKNQFRSNDFDLAIVDIQMPEVSGLEVLEILRADKNGKSFPVIAITANVFAEEKNQISNLGFDGLLLKPFDGAQIISKIKELIGVQNFNPKFDFHHDDSRNGPALYDLRSLQSFCMGDEEMLATVLQEIIQLSHADLSEIRLCLPSGNFQRIKEITHQLSSRLGQINLLVVTQIKDIEVAIKENKLFELEKEIITMIKKTEFILEKIIMDTQAAVH</sequence>
<comment type="catalytic activity">
    <reaction evidence="1">
        <text>ATP + protein L-histidine = ADP + protein N-phospho-L-histidine.</text>
        <dbReference type="EC" id="2.7.13.3"/>
    </reaction>
</comment>